<evidence type="ECO:0000313" key="2">
    <source>
        <dbReference type="EMBL" id="AYE62054.1"/>
    </source>
</evidence>
<dbReference type="Gene3D" id="2.160.10.10">
    <property type="entry name" value="Hexapeptide repeat proteins"/>
    <property type="match status" value="1"/>
</dbReference>
<dbReference type="Pfam" id="PF24894">
    <property type="entry name" value="Hexapep_GlmU"/>
    <property type="match status" value="1"/>
</dbReference>
<keyword evidence="2" id="KW-0548">Nucleotidyltransferase</keyword>
<proteinExistence type="predicted"/>
<dbReference type="InterPro" id="IPR056818">
    <property type="entry name" value="GlmU/GlgC-like_hexapep"/>
</dbReference>
<organism evidence="2 3">
    <name type="scientific">Lactobacillus helveticus</name>
    <name type="common">Lactobacillus suntoryeus</name>
    <dbReference type="NCBI Taxonomy" id="1587"/>
    <lineage>
        <taxon>Bacteria</taxon>
        <taxon>Bacillati</taxon>
        <taxon>Bacillota</taxon>
        <taxon>Bacilli</taxon>
        <taxon>Lactobacillales</taxon>
        <taxon>Lactobacillaceae</taxon>
        <taxon>Lactobacillus</taxon>
    </lineage>
</organism>
<dbReference type="Proteomes" id="UP000267794">
    <property type="component" value="Chromosome"/>
</dbReference>
<reference evidence="2 3" key="1">
    <citation type="submission" date="2016-10" db="EMBL/GenBank/DDBJ databases">
        <title>Complete genomic sequencing of Lactobacillus helveticus LH99 and comparative genome analysis.</title>
        <authorList>
            <person name="Li N."/>
            <person name="You C."/>
            <person name="Liu Z."/>
        </authorList>
    </citation>
    <scope>NUCLEOTIDE SEQUENCE [LARGE SCALE GENOMIC DNA]</scope>
    <source>
        <strain evidence="2 3">LH99</strain>
    </source>
</reference>
<dbReference type="InterPro" id="IPR011004">
    <property type="entry name" value="Trimer_LpxA-like_sf"/>
</dbReference>
<sequence length="161" mass="17734">MIIDNAEIENSMVVDGCYVDGMVKHSILSTNVDVQKGAQIIDSVIMPGVKIGKNAGIKHAIVGENAEIGNGAVVEDKDGRIGIINDFQNLTGIVRYDENTIALFWFNSTDQDLILNLQQAAFYAIPDLVKQLIMRTEKNRVIPAKNGIFEKNNFLISKTLN</sequence>
<dbReference type="GO" id="GO:0016779">
    <property type="term" value="F:nucleotidyltransferase activity"/>
    <property type="evidence" value="ECO:0007669"/>
    <property type="project" value="UniProtKB-KW"/>
</dbReference>
<dbReference type="AlphaFoldDB" id="A0A386RGA9"/>
<dbReference type="EMBL" id="CP017982">
    <property type="protein sequence ID" value="AYE62054.1"/>
    <property type="molecule type" value="Genomic_DNA"/>
</dbReference>
<dbReference type="CDD" id="cd04651">
    <property type="entry name" value="LbH_G1P_AT_C"/>
    <property type="match status" value="1"/>
</dbReference>
<evidence type="ECO:0000313" key="3">
    <source>
        <dbReference type="Proteomes" id="UP000267794"/>
    </source>
</evidence>
<gene>
    <name evidence="2" type="ORF">BC335_1649</name>
</gene>
<dbReference type="SUPFAM" id="SSF51161">
    <property type="entry name" value="Trimeric LpxA-like enzymes"/>
    <property type="match status" value="1"/>
</dbReference>
<accession>A0A386RGA9</accession>
<evidence type="ECO:0000259" key="1">
    <source>
        <dbReference type="Pfam" id="PF24894"/>
    </source>
</evidence>
<feature type="domain" description="Glucose-1-phosphate adenylyltransferase/Bifunctional protein GlmU-like C-terminal hexapeptide" evidence="1">
    <location>
        <begin position="6"/>
        <end position="74"/>
    </location>
</feature>
<protein>
    <submittedName>
        <fullName evidence="2">Glucose-1-phosphate adenylyltransferase</fullName>
    </submittedName>
</protein>
<keyword evidence="2" id="KW-0808">Transferase</keyword>
<name>A0A386RGA9_LACHE</name>